<comment type="pathway">
    <text evidence="4">Lipid metabolism.</text>
</comment>
<evidence type="ECO:0000256" key="17">
    <source>
        <dbReference type="ARBA" id="ARBA00032888"/>
    </source>
</evidence>
<sequence>MQRKKKIGYTIAAVIVLLALIGVLLFRDSSDALWKTVTEQCVPNQQQGRPAPCLAVNSHTQSALLKDKNGPHHDLLIPTEKISGIESPALQAHSTPPFFAAAWEARKHLSTEAGKSLPDDILVLAVNSRYARTQEQLHIHISCLRPEAYQTLREQGNTLSTDWQPLGEELRGHRYLAKKLTTQDLTRDDPFKELYAYVQRQGDSLDNYGLALTVTPDGEKLLLANRGARFAFNRGSTSELIDTQCSLAH</sequence>
<feature type="transmembrane region" description="Helical" evidence="19">
    <location>
        <begin position="7"/>
        <end position="26"/>
    </location>
</feature>
<comment type="similarity">
    <text evidence="5">Belongs to the Cdh family.</text>
</comment>
<evidence type="ECO:0000256" key="8">
    <source>
        <dbReference type="ARBA" id="ARBA00022475"/>
    </source>
</evidence>
<keyword evidence="16" id="KW-1208">Phospholipid metabolism</keyword>
<dbReference type="Gene3D" id="3.30.428.30">
    <property type="entry name" value="HIT family - CDH-like"/>
    <property type="match status" value="1"/>
</dbReference>
<evidence type="ECO:0000256" key="5">
    <source>
        <dbReference type="ARBA" id="ARBA00006435"/>
    </source>
</evidence>
<evidence type="ECO:0000256" key="10">
    <source>
        <dbReference type="ARBA" id="ARBA00022692"/>
    </source>
</evidence>
<dbReference type="GeneID" id="97764013"/>
<evidence type="ECO:0000313" key="21">
    <source>
        <dbReference type="Proteomes" id="UP000187280"/>
    </source>
</evidence>
<evidence type="ECO:0000256" key="9">
    <source>
        <dbReference type="ARBA" id="ARBA00022516"/>
    </source>
</evidence>
<dbReference type="GO" id="GO:0008654">
    <property type="term" value="P:phospholipid biosynthetic process"/>
    <property type="evidence" value="ECO:0007669"/>
    <property type="project" value="UniProtKB-KW"/>
</dbReference>
<evidence type="ECO:0000256" key="14">
    <source>
        <dbReference type="ARBA" id="ARBA00023136"/>
    </source>
</evidence>
<keyword evidence="13" id="KW-0443">Lipid metabolism</keyword>
<keyword evidence="8" id="KW-1003">Cell membrane</keyword>
<evidence type="ECO:0000256" key="1">
    <source>
        <dbReference type="ARBA" id="ARBA00001007"/>
    </source>
</evidence>
<evidence type="ECO:0000256" key="18">
    <source>
        <dbReference type="ARBA" id="ARBA00032892"/>
    </source>
</evidence>
<dbReference type="GO" id="GO:0005886">
    <property type="term" value="C:plasma membrane"/>
    <property type="evidence" value="ECO:0007669"/>
    <property type="project" value="UniProtKB-SubCell"/>
</dbReference>
<dbReference type="GO" id="GO:0008715">
    <property type="term" value="F:CDP-diacylglycerol diphosphatase activity"/>
    <property type="evidence" value="ECO:0007669"/>
    <property type="project" value="UniProtKB-EC"/>
</dbReference>
<dbReference type="Pfam" id="PF02611">
    <property type="entry name" value="CDH"/>
    <property type="match status" value="1"/>
</dbReference>
<reference evidence="20 21" key="1">
    <citation type="submission" date="2016-10" db="EMBL/GenBank/DDBJ databases">
        <authorList>
            <person name="de Groot N.N."/>
        </authorList>
    </citation>
    <scope>NUCLEOTIDE SEQUENCE [LARGE SCALE GENOMIC DNA]</scope>
    <source>
        <strain evidence="20 21">ATCC 29281</strain>
    </source>
</reference>
<evidence type="ECO:0000256" key="11">
    <source>
        <dbReference type="ARBA" id="ARBA00022801"/>
    </source>
</evidence>
<evidence type="ECO:0000256" key="15">
    <source>
        <dbReference type="ARBA" id="ARBA00023209"/>
    </source>
</evidence>
<keyword evidence="21" id="KW-1185">Reference proteome</keyword>
<evidence type="ECO:0000256" key="4">
    <source>
        <dbReference type="ARBA" id="ARBA00005189"/>
    </source>
</evidence>
<evidence type="ECO:0000256" key="16">
    <source>
        <dbReference type="ARBA" id="ARBA00023264"/>
    </source>
</evidence>
<gene>
    <name evidence="20" type="ORF">SAMN02982996_01104</name>
</gene>
<name>A0A1H3Z956_9GAMM</name>
<organism evidence="20 21">
    <name type="scientific">Lonsdalea quercina</name>
    <dbReference type="NCBI Taxonomy" id="71657"/>
    <lineage>
        <taxon>Bacteria</taxon>
        <taxon>Pseudomonadati</taxon>
        <taxon>Pseudomonadota</taxon>
        <taxon>Gammaproteobacteria</taxon>
        <taxon>Enterobacterales</taxon>
        <taxon>Pectobacteriaceae</taxon>
        <taxon>Lonsdalea</taxon>
    </lineage>
</organism>
<proteinExistence type="inferred from homology"/>
<comment type="pathway">
    <text evidence="3">Phospholipid metabolism; CDP-diacylglycerol degradation; phosphatidate from CDP-diacylglycerol: step 1/1.</text>
</comment>
<dbReference type="SUPFAM" id="SSF54197">
    <property type="entry name" value="HIT-like"/>
    <property type="match status" value="1"/>
</dbReference>
<dbReference type="EC" id="3.6.1.26" evidence="6"/>
<accession>A0A1H3Z956</accession>
<dbReference type="NCBIfam" id="NF003986">
    <property type="entry name" value="PRK05471.1-5"/>
    <property type="match status" value="1"/>
</dbReference>
<dbReference type="RefSeq" id="WP_074728069.1">
    <property type="nucleotide sequence ID" value="NZ_FNQS01000003.1"/>
</dbReference>
<keyword evidence="12 19" id="KW-1133">Transmembrane helix</keyword>
<keyword evidence="11" id="KW-0378">Hydrolase</keyword>
<dbReference type="GO" id="GO:0046342">
    <property type="term" value="P:CDP-diacylglycerol catabolic process"/>
    <property type="evidence" value="ECO:0007669"/>
    <property type="project" value="UniProtKB-UniPathway"/>
</dbReference>
<evidence type="ECO:0000256" key="7">
    <source>
        <dbReference type="ARBA" id="ARBA00019608"/>
    </source>
</evidence>
<comment type="subcellular location">
    <subcellularLocation>
        <location evidence="2">Cell membrane</location>
        <topology evidence="2">Single-pass membrane protein</topology>
    </subcellularLocation>
</comment>
<evidence type="ECO:0000256" key="2">
    <source>
        <dbReference type="ARBA" id="ARBA00004162"/>
    </source>
</evidence>
<protein>
    <recommendedName>
        <fullName evidence="7">CDP-diacylglycerol pyrophosphatase</fullName>
        <ecNumber evidence="6">3.6.1.26</ecNumber>
    </recommendedName>
    <alternativeName>
        <fullName evidence="17">CDP-diacylglycerol phosphatidylhydrolase</fullName>
    </alternativeName>
    <alternativeName>
        <fullName evidence="18">CDP-diglyceride hydrolase</fullName>
    </alternativeName>
</protein>
<dbReference type="InterPro" id="IPR036265">
    <property type="entry name" value="HIT-like_sf"/>
</dbReference>
<dbReference type="eggNOG" id="COG2134">
    <property type="taxonomic scope" value="Bacteria"/>
</dbReference>
<dbReference type="UniPathway" id="UPA00609">
    <property type="reaction ID" value="UER00664"/>
</dbReference>
<dbReference type="EMBL" id="FNQS01000003">
    <property type="protein sequence ID" value="SEA20313.1"/>
    <property type="molecule type" value="Genomic_DNA"/>
</dbReference>
<dbReference type="STRING" id="71657.SAMN02982996_01104"/>
<dbReference type="Proteomes" id="UP000187280">
    <property type="component" value="Unassembled WGS sequence"/>
</dbReference>
<keyword evidence="10 19" id="KW-0812">Transmembrane</keyword>
<keyword evidence="9" id="KW-0444">Lipid biosynthesis</keyword>
<dbReference type="InterPro" id="IPR003763">
    <property type="entry name" value="CDP-diacylglyc_Pase"/>
</dbReference>
<evidence type="ECO:0000256" key="6">
    <source>
        <dbReference type="ARBA" id="ARBA00012375"/>
    </source>
</evidence>
<evidence type="ECO:0000256" key="3">
    <source>
        <dbReference type="ARBA" id="ARBA00004927"/>
    </source>
</evidence>
<dbReference type="PIRSF" id="PIRSF001273">
    <property type="entry name" value="CDH"/>
    <property type="match status" value="1"/>
</dbReference>
<evidence type="ECO:0000256" key="19">
    <source>
        <dbReference type="SAM" id="Phobius"/>
    </source>
</evidence>
<dbReference type="AlphaFoldDB" id="A0A1H3Z956"/>
<evidence type="ECO:0000313" key="20">
    <source>
        <dbReference type="EMBL" id="SEA20313.1"/>
    </source>
</evidence>
<comment type="catalytic activity">
    <reaction evidence="1">
        <text>a CDP-1,2-diacyl-sn-glycerol + H2O = a 1,2-diacyl-sn-glycero-3-phosphate + CMP + 2 H(+)</text>
        <dbReference type="Rhea" id="RHEA:15221"/>
        <dbReference type="ChEBI" id="CHEBI:15377"/>
        <dbReference type="ChEBI" id="CHEBI:15378"/>
        <dbReference type="ChEBI" id="CHEBI:58332"/>
        <dbReference type="ChEBI" id="CHEBI:58608"/>
        <dbReference type="ChEBI" id="CHEBI:60377"/>
        <dbReference type="EC" id="3.6.1.26"/>
    </reaction>
</comment>
<evidence type="ECO:0000256" key="13">
    <source>
        <dbReference type="ARBA" id="ARBA00023098"/>
    </source>
</evidence>
<keyword evidence="14 19" id="KW-0472">Membrane</keyword>
<evidence type="ECO:0000256" key="12">
    <source>
        <dbReference type="ARBA" id="ARBA00022989"/>
    </source>
</evidence>
<keyword evidence="15" id="KW-0594">Phospholipid biosynthesis</keyword>